<dbReference type="RefSeq" id="WP_184724386.1">
    <property type="nucleotide sequence ID" value="NZ_JACHIW010000001.1"/>
</dbReference>
<dbReference type="InterPro" id="IPR045851">
    <property type="entry name" value="AMP-bd_C_sf"/>
</dbReference>
<name>A0A840PTA5_9PSEU</name>
<dbReference type="EMBL" id="JACHIW010000001">
    <property type="protein sequence ID" value="MBB5153522.1"/>
    <property type="molecule type" value="Genomic_DNA"/>
</dbReference>
<evidence type="ECO:0008006" key="3">
    <source>
        <dbReference type="Google" id="ProtNLM"/>
    </source>
</evidence>
<proteinExistence type="predicted"/>
<sequence>MAVAQDLLDQVPGPFDGLRRGQQARYELAPQPTTPTLCIDDHTPCPPERLSCLYHSLFKALFDHCDRHLPHFMVPRYYRIVPEMLRTPTGKIQKVVLRNEGRPVETWDSAAAGLRPTRDL</sequence>
<reference evidence="1 2" key="1">
    <citation type="submission" date="2020-08" db="EMBL/GenBank/DDBJ databases">
        <title>Sequencing the genomes of 1000 actinobacteria strains.</title>
        <authorList>
            <person name="Klenk H.-P."/>
        </authorList>
    </citation>
    <scope>NUCLEOTIDE SEQUENCE [LARGE SCALE GENOMIC DNA]</scope>
    <source>
        <strain evidence="1 2">DSM 45584</strain>
    </source>
</reference>
<keyword evidence="2" id="KW-1185">Reference proteome</keyword>
<gene>
    <name evidence="1" type="ORF">BJ970_001056</name>
</gene>
<accession>A0A840PTA5</accession>
<comment type="caution">
    <text evidence="1">The sequence shown here is derived from an EMBL/GenBank/DDBJ whole genome shotgun (WGS) entry which is preliminary data.</text>
</comment>
<organism evidence="1 2">
    <name type="scientific">Saccharopolyspora phatthalungensis</name>
    <dbReference type="NCBI Taxonomy" id="664693"/>
    <lineage>
        <taxon>Bacteria</taxon>
        <taxon>Bacillati</taxon>
        <taxon>Actinomycetota</taxon>
        <taxon>Actinomycetes</taxon>
        <taxon>Pseudonocardiales</taxon>
        <taxon>Pseudonocardiaceae</taxon>
        <taxon>Saccharopolyspora</taxon>
    </lineage>
</organism>
<dbReference type="Gene3D" id="3.30.300.30">
    <property type="match status" value="1"/>
</dbReference>
<protein>
    <recommendedName>
        <fullName evidence="3">AMP-binding enzyme C-terminal domain-containing protein</fullName>
    </recommendedName>
</protein>
<evidence type="ECO:0000313" key="1">
    <source>
        <dbReference type="EMBL" id="MBB5153522.1"/>
    </source>
</evidence>
<dbReference type="Proteomes" id="UP000584374">
    <property type="component" value="Unassembled WGS sequence"/>
</dbReference>
<evidence type="ECO:0000313" key="2">
    <source>
        <dbReference type="Proteomes" id="UP000584374"/>
    </source>
</evidence>
<dbReference type="AlphaFoldDB" id="A0A840PTA5"/>
<dbReference type="SUPFAM" id="SSF56801">
    <property type="entry name" value="Acetyl-CoA synthetase-like"/>
    <property type="match status" value="1"/>
</dbReference>